<sequence>MEAPVYRAEPALALRDPETAQAVLNRAGQVALTPEARERLSASLAAPAELASTL</sequence>
<evidence type="ECO:0000313" key="1">
    <source>
        <dbReference type="EMBL" id="MBB4759823.1"/>
    </source>
</evidence>
<keyword evidence="2" id="KW-1185">Reference proteome</keyword>
<reference evidence="1 2" key="1">
    <citation type="submission" date="2020-08" db="EMBL/GenBank/DDBJ databases">
        <title>Sequencing the genomes of 1000 actinobacteria strains.</title>
        <authorList>
            <person name="Klenk H.-P."/>
        </authorList>
    </citation>
    <scope>NUCLEOTIDE SEQUENCE [LARGE SCALE GENOMIC DNA]</scope>
    <source>
        <strain evidence="1 2">DSM 43149</strain>
    </source>
</reference>
<dbReference type="EMBL" id="JACHNH010000001">
    <property type="protein sequence ID" value="MBB4759823.1"/>
    <property type="molecule type" value="Genomic_DNA"/>
</dbReference>
<dbReference type="RefSeq" id="WP_184989037.1">
    <property type="nucleotide sequence ID" value="NZ_BOMK01000029.1"/>
</dbReference>
<accession>A0A7W7HS91</accession>
<dbReference type="AlphaFoldDB" id="A0A7W7HS91"/>
<proteinExistence type="predicted"/>
<name>A0A7W7HS91_9ACTN</name>
<comment type="caution">
    <text evidence="1">The sequence shown here is derived from an EMBL/GenBank/DDBJ whole genome shotgun (WGS) entry which is preliminary data.</text>
</comment>
<dbReference type="Proteomes" id="UP000578112">
    <property type="component" value="Unassembled WGS sequence"/>
</dbReference>
<protein>
    <submittedName>
        <fullName evidence="1">Uncharacterized protein</fullName>
    </submittedName>
</protein>
<evidence type="ECO:0000313" key="2">
    <source>
        <dbReference type="Proteomes" id="UP000578112"/>
    </source>
</evidence>
<organism evidence="1 2">
    <name type="scientific">Actinoplanes digitatis</name>
    <dbReference type="NCBI Taxonomy" id="1868"/>
    <lineage>
        <taxon>Bacteria</taxon>
        <taxon>Bacillati</taxon>
        <taxon>Actinomycetota</taxon>
        <taxon>Actinomycetes</taxon>
        <taxon>Micromonosporales</taxon>
        <taxon>Micromonosporaceae</taxon>
        <taxon>Actinoplanes</taxon>
    </lineage>
</organism>
<gene>
    <name evidence="1" type="ORF">BJ971_000379</name>
</gene>